<evidence type="ECO:0000313" key="2">
    <source>
        <dbReference type="EMBL" id="WOF14820.1"/>
    </source>
</evidence>
<gene>
    <name evidence="2" type="ORF">F1644_22305</name>
    <name evidence="1" type="ORF">GGR15_001117</name>
</gene>
<dbReference type="EMBL" id="JAATLI010000003">
    <property type="protein sequence ID" value="NJC17506.1"/>
    <property type="molecule type" value="Genomic_DNA"/>
</dbReference>
<dbReference type="Proteomes" id="UP001302374">
    <property type="component" value="Chromosome"/>
</dbReference>
<evidence type="ECO:0000313" key="3">
    <source>
        <dbReference type="Proteomes" id="UP000576368"/>
    </source>
</evidence>
<dbReference type="Proteomes" id="UP000576368">
    <property type="component" value="Unassembled WGS sequence"/>
</dbReference>
<dbReference type="GeneID" id="86894092"/>
<evidence type="ECO:0000313" key="1">
    <source>
        <dbReference type="EMBL" id="NJC17506.1"/>
    </source>
</evidence>
<reference evidence="1 3" key="2">
    <citation type="submission" date="2020-03" db="EMBL/GenBank/DDBJ databases">
        <title>Genomic Encyclopedia of Type Strains, Phase IV (KMG-IV): sequencing the most valuable type-strain genomes for metagenomic binning, comparative biology and taxonomic classification.</title>
        <authorList>
            <person name="Goeker M."/>
        </authorList>
    </citation>
    <scope>NUCLEOTIDE SEQUENCE [LARGE SCALE GENOMIC DNA]</scope>
    <source>
        <strain evidence="1 3">DSM 105722</strain>
    </source>
</reference>
<dbReference type="AlphaFoldDB" id="A0A7X5YCX7"/>
<reference evidence="2 4" key="1">
    <citation type="submission" date="2019-09" db="EMBL/GenBank/DDBJ databases">
        <title>Butyricimonas paravirosa DSM 105722 (=214-4 = JCM 18677 = CCUG 65563).</title>
        <authorList>
            <person name="Le Roy T."/>
            <person name="Cani P.D."/>
        </authorList>
    </citation>
    <scope>NUCLEOTIDE SEQUENCE [LARGE SCALE GENOMIC DNA]</scope>
    <source>
        <strain evidence="2 4">DSM 105722</strain>
    </source>
</reference>
<proteinExistence type="predicted"/>
<name>A0A7X5YCX7_9BACT</name>
<evidence type="ECO:0000313" key="4">
    <source>
        <dbReference type="Proteomes" id="UP001302374"/>
    </source>
</evidence>
<protein>
    <submittedName>
        <fullName evidence="1">Uncharacterized protein</fullName>
    </submittedName>
</protein>
<sequence length="84" mass="9739">MLTKDYIIALQQDEDTELPRPEHTNGIRDFSKVPNTILVYDYEFNLQKIINMSMSILRIAGNCNSNTLYAIGIDLDFCIFTYEI</sequence>
<dbReference type="EMBL" id="CP043839">
    <property type="protein sequence ID" value="WOF14820.1"/>
    <property type="molecule type" value="Genomic_DNA"/>
</dbReference>
<accession>A0A7X5YCX7</accession>
<dbReference type="RefSeq" id="WP_118302629.1">
    <property type="nucleotide sequence ID" value="NZ_BMPA01000021.1"/>
</dbReference>
<keyword evidence="4" id="KW-1185">Reference proteome</keyword>
<organism evidence="1 3">
    <name type="scientific">Butyricimonas paravirosa</name>
    <dbReference type="NCBI Taxonomy" id="1472417"/>
    <lineage>
        <taxon>Bacteria</taxon>
        <taxon>Pseudomonadati</taxon>
        <taxon>Bacteroidota</taxon>
        <taxon>Bacteroidia</taxon>
        <taxon>Bacteroidales</taxon>
        <taxon>Odoribacteraceae</taxon>
        <taxon>Butyricimonas</taxon>
    </lineage>
</organism>